<feature type="compositionally biased region" description="Polar residues" evidence="1">
    <location>
        <begin position="325"/>
        <end position="334"/>
    </location>
</feature>
<keyword evidence="3" id="KW-1185">Reference proteome</keyword>
<proteinExistence type="predicted"/>
<organism evidence="2 3">
    <name type="scientific">Calocera viscosa (strain TUFC12733)</name>
    <dbReference type="NCBI Taxonomy" id="1330018"/>
    <lineage>
        <taxon>Eukaryota</taxon>
        <taxon>Fungi</taxon>
        <taxon>Dikarya</taxon>
        <taxon>Basidiomycota</taxon>
        <taxon>Agaricomycotina</taxon>
        <taxon>Dacrymycetes</taxon>
        <taxon>Dacrymycetales</taxon>
        <taxon>Dacrymycetaceae</taxon>
        <taxon>Calocera</taxon>
    </lineage>
</organism>
<feature type="compositionally biased region" description="Polar residues" evidence="1">
    <location>
        <begin position="88"/>
        <end position="112"/>
    </location>
</feature>
<feature type="region of interest" description="Disordered" evidence="1">
    <location>
        <begin position="273"/>
        <end position="334"/>
    </location>
</feature>
<evidence type="ECO:0000313" key="3">
    <source>
        <dbReference type="Proteomes" id="UP000076738"/>
    </source>
</evidence>
<accession>A0A167FHG0</accession>
<dbReference type="AlphaFoldDB" id="A0A167FHG0"/>
<protein>
    <submittedName>
        <fullName evidence="2">Uncharacterized protein</fullName>
    </submittedName>
</protein>
<feature type="region of interest" description="Disordered" evidence="1">
    <location>
        <begin position="77"/>
        <end position="121"/>
    </location>
</feature>
<sequence>MEGAETDTDDNATENQSVNGGVSDETIEQWHAENGSENNIFKLPTQTYAKQTVPRIGGQPVTIPVVHVYGRQRVRGLSPVSPDVKSSFDLNDSPATTSQDIAKSNSNMNQRMSLKEPAGKTASAKYELTSSTMPNVFHTNNAAANNNSTMSSHFTLPNPAFSTAPIKPTIPRYDLKRANPFDDRPVSKLSFRPIVVGNDPKLRVEQVHGDSSLARQSTSVKDSRTSTYYVDTFSKFSSTNQANLPTTRNVIRGHYPSPILPTEQPVEHNISETALRTPPDRVVPRQGESPLSVHDSHSPITSSPDCSTVDSSTHANRRSALAGPSESSLQAGNGSQITTEIRRVGIPLVSGNHAVGLSPTAAPAPNHPHGSSAPVTQSRSTALTTIQGSSNNKSPTPYLPEELYKLVVFWGRKQKIPDLDTKLNSLAHIYSHEPGASWYHLVSAALGPGKHIEKILKEARRLKVNEMVLK</sequence>
<evidence type="ECO:0000256" key="1">
    <source>
        <dbReference type="SAM" id="MobiDB-lite"/>
    </source>
</evidence>
<gene>
    <name evidence="2" type="ORF">CALVIDRAFT_569876</name>
</gene>
<feature type="region of interest" description="Disordered" evidence="1">
    <location>
        <begin position="356"/>
        <end position="394"/>
    </location>
</feature>
<feature type="compositionally biased region" description="Polar residues" evidence="1">
    <location>
        <begin position="298"/>
        <end position="314"/>
    </location>
</feature>
<feature type="region of interest" description="Disordered" evidence="1">
    <location>
        <begin position="1"/>
        <end position="38"/>
    </location>
</feature>
<name>A0A167FHG0_CALVF</name>
<reference evidence="2 3" key="1">
    <citation type="journal article" date="2016" name="Mol. Biol. Evol.">
        <title>Comparative Genomics of Early-Diverging Mushroom-Forming Fungi Provides Insights into the Origins of Lignocellulose Decay Capabilities.</title>
        <authorList>
            <person name="Nagy L.G."/>
            <person name="Riley R."/>
            <person name="Tritt A."/>
            <person name="Adam C."/>
            <person name="Daum C."/>
            <person name="Floudas D."/>
            <person name="Sun H."/>
            <person name="Yadav J.S."/>
            <person name="Pangilinan J."/>
            <person name="Larsson K.H."/>
            <person name="Matsuura K."/>
            <person name="Barry K."/>
            <person name="Labutti K."/>
            <person name="Kuo R."/>
            <person name="Ohm R.A."/>
            <person name="Bhattacharya S.S."/>
            <person name="Shirouzu T."/>
            <person name="Yoshinaga Y."/>
            <person name="Martin F.M."/>
            <person name="Grigoriev I.V."/>
            <person name="Hibbett D.S."/>
        </authorList>
    </citation>
    <scope>NUCLEOTIDE SEQUENCE [LARGE SCALE GENOMIC DNA]</scope>
    <source>
        <strain evidence="2 3">TUFC12733</strain>
    </source>
</reference>
<evidence type="ECO:0000313" key="2">
    <source>
        <dbReference type="EMBL" id="KZO89493.1"/>
    </source>
</evidence>
<feature type="compositionally biased region" description="Acidic residues" evidence="1">
    <location>
        <begin position="1"/>
        <end position="12"/>
    </location>
</feature>
<dbReference type="Proteomes" id="UP000076738">
    <property type="component" value="Unassembled WGS sequence"/>
</dbReference>
<feature type="compositionally biased region" description="Polar residues" evidence="1">
    <location>
        <begin position="373"/>
        <end position="394"/>
    </location>
</feature>
<dbReference type="EMBL" id="KV417394">
    <property type="protein sequence ID" value="KZO89493.1"/>
    <property type="molecule type" value="Genomic_DNA"/>
</dbReference>